<evidence type="ECO:0000256" key="1">
    <source>
        <dbReference type="ARBA" id="ARBA00004549"/>
    </source>
</evidence>
<dbReference type="InterPro" id="IPR035913">
    <property type="entry name" value="RPB5-like_sf"/>
</dbReference>
<keyword evidence="9" id="KW-0496">Mitochondrion</keyword>
<dbReference type="InterPro" id="IPR028058">
    <property type="entry name" value="Fis1_TPR_N"/>
</dbReference>
<evidence type="ECO:0000313" key="15">
    <source>
        <dbReference type="EMBL" id="CAD5326052.1"/>
    </source>
</evidence>
<dbReference type="GO" id="GO:0005778">
    <property type="term" value="C:peroxisomal membrane"/>
    <property type="evidence" value="ECO:0007669"/>
    <property type="project" value="UniProtKB-SubCell"/>
</dbReference>
<accession>A0A7G2EUG7</accession>
<dbReference type="Proteomes" id="UP000516314">
    <property type="component" value="Chromosome 3"/>
</dbReference>
<gene>
    <name evidence="15" type="ORF">AT9943_LOCUS13847</name>
</gene>
<keyword evidence="8 12" id="KW-1133">Transmembrane helix</keyword>
<dbReference type="InterPro" id="IPR005571">
    <property type="entry name" value="RNA_pol_Rpb5_N"/>
</dbReference>
<dbReference type="GO" id="GO:0003899">
    <property type="term" value="F:DNA-directed RNA polymerase activity"/>
    <property type="evidence" value="ECO:0007669"/>
    <property type="project" value="InterPro"/>
</dbReference>
<keyword evidence="4" id="KW-0962">Peroxisome biogenesis</keyword>
<dbReference type="Gene3D" id="3.90.940.20">
    <property type="entry name" value="RPB5-like RNA polymerase subunit"/>
    <property type="match status" value="1"/>
</dbReference>
<sequence length="514" mass="57918">MEVKGKETASVLCLSKYVDLSSEESHRYYLARRNGLQMLRDRGYEVSDEDISLSLHDFRTVYGERPDVDRLRISALHRSDSTKKVKIVFFGTSMVKVNAIRSVVADILSQETITGLILVLQNHVTNQALKAIELFSFKVEIFQITDLLVNITKHSLKPQHQVLNDEEKTTLLKKFSIEEKQLPRISKKDAIVRYYGLEKGQVVKAMETPTFLQRFEDNQSSLMDRFERLSFEAHLNNALLGRSLSESGFSLMYSAVVDDSPIHTAAPASQARRRLGLNKILKNLMKPIRYCSKKMGRGRKEEACDIDPKTWATSPTSLLKKLSLRIKKETRNENLINQSSKSPSMDAKIGQFFDSVGTFFSGSDKIPWCDGDVIAGCEREVREATDSGTEDLKKECLMRLSWALVHSRQTEDVQRGIAMLEASLESSAPPLEDREKLYLLAVGYYRSGNYSRSRQLVDRCIEMQADWRQALVLKKTIEDKITKDGVIGIGITATAFGAVGLIAGGIVAAMSRKK</sequence>
<dbReference type="InterPro" id="IPR033745">
    <property type="entry name" value="Fis1_cytosol"/>
</dbReference>
<evidence type="ECO:0000256" key="8">
    <source>
        <dbReference type="ARBA" id="ARBA00022989"/>
    </source>
</evidence>
<dbReference type="AlphaFoldDB" id="A0A7G2EUG7"/>
<evidence type="ECO:0000256" key="12">
    <source>
        <dbReference type="SAM" id="Phobius"/>
    </source>
</evidence>
<feature type="transmembrane region" description="Helical" evidence="12">
    <location>
        <begin position="485"/>
        <end position="510"/>
    </location>
</feature>
<reference evidence="15 16" key="1">
    <citation type="submission" date="2020-09" db="EMBL/GenBank/DDBJ databases">
        <authorList>
            <person name="Ashkenazy H."/>
        </authorList>
    </citation>
    <scope>NUCLEOTIDE SEQUENCE [LARGE SCALE GENOMIC DNA]</scope>
    <source>
        <strain evidence="16">cv. Cdm-0</strain>
    </source>
</reference>
<evidence type="ECO:0000256" key="6">
    <source>
        <dbReference type="ARBA" id="ARBA00022787"/>
    </source>
</evidence>
<dbReference type="CDD" id="cd12212">
    <property type="entry name" value="Fis1"/>
    <property type="match status" value="1"/>
</dbReference>
<comment type="subcellular location">
    <subcellularLocation>
        <location evidence="2">Mitochondrion outer membrane</location>
        <topology evidence="2">Single-pass membrane protein</topology>
    </subcellularLocation>
    <subcellularLocation>
        <location evidence="1">Peroxisome membrane</location>
        <topology evidence="1">Single-pass membrane protein</topology>
    </subcellularLocation>
</comment>
<evidence type="ECO:0000256" key="9">
    <source>
        <dbReference type="ARBA" id="ARBA00023128"/>
    </source>
</evidence>
<dbReference type="EMBL" id="LR881468">
    <property type="protein sequence ID" value="CAD5326052.1"/>
    <property type="molecule type" value="Genomic_DNA"/>
</dbReference>
<dbReference type="PANTHER" id="PTHR13247:SF0">
    <property type="entry name" value="MITOCHONDRIAL FISSION 1 PROTEIN"/>
    <property type="match status" value="1"/>
</dbReference>
<dbReference type="Pfam" id="PF14852">
    <property type="entry name" value="Fis1_TPR_N"/>
    <property type="match status" value="1"/>
</dbReference>
<dbReference type="GO" id="GO:0005741">
    <property type="term" value="C:mitochondrial outer membrane"/>
    <property type="evidence" value="ECO:0007669"/>
    <property type="project" value="UniProtKB-SubCell"/>
</dbReference>
<dbReference type="InterPro" id="IPR028061">
    <property type="entry name" value="Fis1_TPR_C"/>
</dbReference>
<dbReference type="GO" id="GO:0003677">
    <property type="term" value="F:DNA binding"/>
    <property type="evidence" value="ECO:0007669"/>
    <property type="project" value="InterPro"/>
</dbReference>
<feature type="domain" description="RNA polymerase Rpb5 N-terminal" evidence="14">
    <location>
        <begin position="23"/>
        <end position="105"/>
    </location>
</feature>
<evidence type="ECO:0000256" key="4">
    <source>
        <dbReference type="ARBA" id="ARBA00022593"/>
    </source>
</evidence>
<evidence type="ECO:0000256" key="11">
    <source>
        <dbReference type="ARBA" id="ARBA00023140"/>
    </source>
</evidence>
<dbReference type="InterPro" id="IPR000783">
    <property type="entry name" value="RNA_pol_subH/Rpb5_C"/>
</dbReference>
<dbReference type="GO" id="GO:0006351">
    <property type="term" value="P:DNA-templated transcription"/>
    <property type="evidence" value="ECO:0007669"/>
    <property type="project" value="InterPro"/>
</dbReference>
<dbReference type="FunFam" id="1.25.40.10:FF:000167">
    <property type="entry name" value="Mitochondrial fission 1 protein"/>
    <property type="match status" value="1"/>
</dbReference>
<comment type="similarity">
    <text evidence="3">Belongs to the FIS1 family.</text>
</comment>
<dbReference type="GO" id="GO:0016559">
    <property type="term" value="P:peroxisome fission"/>
    <property type="evidence" value="ECO:0007669"/>
    <property type="project" value="UniProtKB-ARBA"/>
</dbReference>
<evidence type="ECO:0000259" key="13">
    <source>
        <dbReference type="Pfam" id="PF01191"/>
    </source>
</evidence>
<dbReference type="GO" id="GO:0000266">
    <property type="term" value="P:mitochondrial fission"/>
    <property type="evidence" value="ECO:0007669"/>
    <property type="project" value="InterPro"/>
</dbReference>
<evidence type="ECO:0000256" key="7">
    <source>
        <dbReference type="ARBA" id="ARBA00022803"/>
    </source>
</evidence>
<evidence type="ECO:0000256" key="2">
    <source>
        <dbReference type="ARBA" id="ARBA00004572"/>
    </source>
</evidence>
<keyword evidence="5 12" id="KW-0812">Transmembrane</keyword>
<organism evidence="15 16">
    <name type="scientific">Arabidopsis thaliana</name>
    <name type="common">Mouse-ear cress</name>
    <dbReference type="NCBI Taxonomy" id="3702"/>
    <lineage>
        <taxon>Eukaryota</taxon>
        <taxon>Viridiplantae</taxon>
        <taxon>Streptophyta</taxon>
        <taxon>Embryophyta</taxon>
        <taxon>Tracheophyta</taxon>
        <taxon>Spermatophyta</taxon>
        <taxon>Magnoliopsida</taxon>
        <taxon>eudicotyledons</taxon>
        <taxon>Gunneridae</taxon>
        <taxon>Pentapetalae</taxon>
        <taxon>rosids</taxon>
        <taxon>malvids</taxon>
        <taxon>Brassicales</taxon>
        <taxon>Brassicaceae</taxon>
        <taxon>Camelineae</taxon>
        <taxon>Arabidopsis</taxon>
    </lineage>
</organism>
<dbReference type="Gene3D" id="1.25.40.10">
    <property type="entry name" value="Tetratricopeptide repeat domain"/>
    <property type="match status" value="1"/>
</dbReference>
<dbReference type="Pfam" id="PF14853">
    <property type="entry name" value="Fis1_TPR_C"/>
    <property type="match status" value="1"/>
</dbReference>
<dbReference type="SUPFAM" id="SSF48452">
    <property type="entry name" value="TPR-like"/>
    <property type="match status" value="1"/>
</dbReference>
<dbReference type="InterPro" id="IPR036710">
    <property type="entry name" value="RNA_pol_Rpb5_N_sf"/>
</dbReference>
<protein>
    <submittedName>
        <fullName evidence="15">(thale cress) hypothetical protein</fullName>
    </submittedName>
</protein>
<keyword evidence="6" id="KW-1000">Mitochondrion outer membrane</keyword>
<dbReference type="PANTHER" id="PTHR13247">
    <property type="entry name" value="TETRATRICOPEPTIDE REPEAT PROTEIN 11 TPR REPEAT PROTEIN 11"/>
    <property type="match status" value="1"/>
</dbReference>
<keyword evidence="11" id="KW-0576">Peroxisome</keyword>
<dbReference type="SUPFAM" id="SSF55287">
    <property type="entry name" value="RPB5-like RNA polymerase subunit"/>
    <property type="match status" value="1"/>
</dbReference>
<dbReference type="Pfam" id="PF01191">
    <property type="entry name" value="RNA_pol_Rpb5_C"/>
    <property type="match status" value="1"/>
</dbReference>
<evidence type="ECO:0000259" key="14">
    <source>
        <dbReference type="Pfam" id="PF03871"/>
    </source>
</evidence>
<dbReference type="Pfam" id="PF03871">
    <property type="entry name" value="RNA_pol_Rpb5_N"/>
    <property type="match status" value="1"/>
</dbReference>
<evidence type="ECO:0000256" key="3">
    <source>
        <dbReference type="ARBA" id="ARBA00008937"/>
    </source>
</evidence>
<keyword evidence="7" id="KW-0802">TPR repeat</keyword>
<evidence type="ECO:0000313" key="16">
    <source>
        <dbReference type="Proteomes" id="UP000516314"/>
    </source>
</evidence>
<name>A0A7G2EUG7_ARATH</name>
<keyword evidence="10 12" id="KW-0472">Membrane</keyword>
<feature type="domain" description="RNA polymerase subunit H/Rpb5 C-terminal" evidence="13">
    <location>
        <begin position="149"/>
        <end position="204"/>
    </location>
</feature>
<dbReference type="Gene3D" id="3.40.1340.10">
    <property type="entry name" value="RNA polymerase, Rpb5, N-terminal domain"/>
    <property type="match status" value="1"/>
</dbReference>
<proteinExistence type="inferred from homology"/>
<evidence type="ECO:0000256" key="5">
    <source>
        <dbReference type="ARBA" id="ARBA00022692"/>
    </source>
</evidence>
<dbReference type="SUPFAM" id="SSF53036">
    <property type="entry name" value="Eukaryotic RPB5 N-terminal domain"/>
    <property type="match status" value="1"/>
</dbReference>
<dbReference type="InterPro" id="IPR016543">
    <property type="entry name" value="Fis1"/>
</dbReference>
<dbReference type="InterPro" id="IPR011990">
    <property type="entry name" value="TPR-like_helical_dom_sf"/>
</dbReference>
<evidence type="ECO:0000256" key="10">
    <source>
        <dbReference type="ARBA" id="ARBA00023136"/>
    </source>
</evidence>